<keyword evidence="2" id="KW-1185">Reference proteome</keyword>
<dbReference type="GeneID" id="70230184"/>
<comment type="caution">
    <text evidence="1">The sequence shown here is derived from an EMBL/GenBank/DDBJ whole genome shotgun (WGS) entry which is preliminary data.</text>
</comment>
<gene>
    <name evidence="1" type="ORF">BKA55DRAFT_696104</name>
</gene>
<dbReference type="AlphaFoldDB" id="A0A9P9G140"/>
<name>A0A9P9G140_FUSRE</name>
<dbReference type="Proteomes" id="UP000720189">
    <property type="component" value="Unassembled WGS sequence"/>
</dbReference>
<proteinExistence type="predicted"/>
<evidence type="ECO:0000313" key="1">
    <source>
        <dbReference type="EMBL" id="KAH7231214.1"/>
    </source>
</evidence>
<sequence length="58" mass="6335">MQHPITGRCTAATAITSIHDKGADNKPKPTFFFVTRTAKLLFSAVSTIFTPLPWACRA</sequence>
<evidence type="ECO:0000313" key="2">
    <source>
        <dbReference type="Proteomes" id="UP000720189"/>
    </source>
</evidence>
<dbReference type="EMBL" id="JAGMUX010000021">
    <property type="protein sequence ID" value="KAH7231214.1"/>
    <property type="molecule type" value="Genomic_DNA"/>
</dbReference>
<dbReference type="RefSeq" id="XP_046043323.1">
    <property type="nucleotide sequence ID" value="XM_046200230.1"/>
</dbReference>
<protein>
    <submittedName>
        <fullName evidence="1">Uncharacterized protein</fullName>
    </submittedName>
</protein>
<accession>A0A9P9G140</accession>
<organism evidence="1 2">
    <name type="scientific">Fusarium redolens</name>
    <dbReference type="NCBI Taxonomy" id="48865"/>
    <lineage>
        <taxon>Eukaryota</taxon>
        <taxon>Fungi</taxon>
        <taxon>Dikarya</taxon>
        <taxon>Ascomycota</taxon>
        <taxon>Pezizomycotina</taxon>
        <taxon>Sordariomycetes</taxon>
        <taxon>Hypocreomycetidae</taxon>
        <taxon>Hypocreales</taxon>
        <taxon>Nectriaceae</taxon>
        <taxon>Fusarium</taxon>
        <taxon>Fusarium redolens species complex</taxon>
    </lineage>
</organism>
<reference evidence="1" key="1">
    <citation type="journal article" date="2021" name="Nat. Commun.">
        <title>Genetic determinants of endophytism in the Arabidopsis root mycobiome.</title>
        <authorList>
            <person name="Mesny F."/>
            <person name="Miyauchi S."/>
            <person name="Thiergart T."/>
            <person name="Pickel B."/>
            <person name="Atanasova L."/>
            <person name="Karlsson M."/>
            <person name="Huettel B."/>
            <person name="Barry K.W."/>
            <person name="Haridas S."/>
            <person name="Chen C."/>
            <person name="Bauer D."/>
            <person name="Andreopoulos W."/>
            <person name="Pangilinan J."/>
            <person name="LaButti K."/>
            <person name="Riley R."/>
            <person name="Lipzen A."/>
            <person name="Clum A."/>
            <person name="Drula E."/>
            <person name="Henrissat B."/>
            <person name="Kohler A."/>
            <person name="Grigoriev I.V."/>
            <person name="Martin F.M."/>
            <person name="Hacquard S."/>
        </authorList>
    </citation>
    <scope>NUCLEOTIDE SEQUENCE</scope>
    <source>
        <strain evidence="1">MPI-CAGE-AT-0023</strain>
    </source>
</reference>